<dbReference type="PANTHER" id="PTHR31689">
    <property type="entry name" value="DIAMINOPIMELATE EPIMERASE, CHLOROPLASTIC"/>
    <property type="match status" value="1"/>
</dbReference>
<dbReference type="EMBL" id="AP027268">
    <property type="protein sequence ID" value="BDW91175.1"/>
    <property type="molecule type" value="Genomic_DNA"/>
</dbReference>
<comment type="catalytic activity">
    <reaction evidence="3">
        <text>(2S,6S)-2,6-diaminopimelate = meso-2,6-diaminopimelate</text>
        <dbReference type="Rhea" id="RHEA:15393"/>
        <dbReference type="ChEBI" id="CHEBI:57609"/>
        <dbReference type="ChEBI" id="CHEBI:57791"/>
        <dbReference type="EC" id="5.1.1.7"/>
    </reaction>
</comment>
<dbReference type="RefSeq" id="WP_338195572.1">
    <property type="nucleotide sequence ID" value="NZ_AP027268.1"/>
</dbReference>
<dbReference type="PANTHER" id="PTHR31689:SF0">
    <property type="entry name" value="DIAMINOPIMELATE EPIMERASE"/>
    <property type="match status" value="1"/>
</dbReference>
<comment type="function">
    <text evidence="3">Catalyzes the stereoinversion of LL-2,6-diaminopimelate (L,L-DAP) to meso-diaminopimelate (meso-DAP), a precursor of L-lysine and an essential component of the bacterial peptidoglycan.</text>
</comment>
<evidence type="ECO:0000256" key="1">
    <source>
        <dbReference type="ARBA" id="ARBA00010219"/>
    </source>
</evidence>
<comment type="pathway">
    <text evidence="3">Amino-acid biosynthesis; L-lysine biosynthesis via DAP pathway; DL-2,6-diaminopimelate from LL-2,6-diaminopimelate: step 1/1.</text>
</comment>
<organism evidence="5 6">
    <name type="scientific">Flagellimonas marinaquae</name>
    <dbReference type="NCBI Taxonomy" id="254955"/>
    <lineage>
        <taxon>Bacteria</taxon>
        <taxon>Pseudomonadati</taxon>
        <taxon>Bacteroidota</taxon>
        <taxon>Flavobacteriia</taxon>
        <taxon>Flavobacteriales</taxon>
        <taxon>Flavobacteriaceae</taxon>
        <taxon>Flagellimonas</taxon>
    </lineage>
</organism>
<protein>
    <recommendedName>
        <fullName evidence="3 4">Diaminopimelate epimerase</fullName>
        <shortName evidence="3">DAP epimerase</shortName>
        <ecNumber evidence="3 4">5.1.1.7</ecNumber>
    </recommendedName>
    <alternativeName>
        <fullName evidence="3">PLP-independent amino acid racemase</fullName>
    </alternativeName>
</protein>
<feature type="active site" description="Proton donor" evidence="3">
    <location>
        <position position="74"/>
    </location>
</feature>
<keyword evidence="2 3" id="KW-0413">Isomerase</keyword>
<feature type="binding site" evidence="3">
    <location>
        <begin position="187"/>
        <end position="188"/>
    </location>
    <ligand>
        <name>substrate</name>
    </ligand>
</feature>
<feature type="binding site" evidence="3">
    <location>
        <position position="169"/>
    </location>
    <ligand>
        <name>substrate</name>
    </ligand>
</feature>
<keyword evidence="3" id="KW-0028">Amino-acid biosynthesis</keyword>
<dbReference type="NCBIfam" id="TIGR00652">
    <property type="entry name" value="DapF"/>
    <property type="match status" value="1"/>
</dbReference>
<dbReference type="InterPro" id="IPR001653">
    <property type="entry name" value="DAP_epimerase_DapF"/>
</dbReference>
<dbReference type="HAMAP" id="MF_00197">
    <property type="entry name" value="DAP_epimerase"/>
    <property type="match status" value="1"/>
</dbReference>
<dbReference type="AlphaFoldDB" id="A0AA48KMI8"/>
<dbReference type="GO" id="GO:0009089">
    <property type="term" value="P:lysine biosynthetic process via diaminopimelate"/>
    <property type="evidence" value="ECO:0007669"/>
    <property type="project" value="UniProtKB-UniRule"/>
</dbReference>
<gene>
    <name evidence="3 5" type="primary">dapF</name>
    <name evidence="5" type="ORF">MACH07_00070</name>
</gene>
<proteinExistence type="inferred from homology"/>
<feature type="site" description="Could be important to modulate the pK values of the two catalytic cysteine residues" evidence="3">
    <location>
        <position position="187"/>
    </location>
</feature>
<keyword evidence="3" id="KW-0457">Lysine biosynthesis</keyword>
<dbReference type="EC" id="5.1.1.7" evidence="3 4"/>
<dbReference type="Gene3D" id="3.10.310.10">
    <property type="entry name" value="Diaminopimelate Epimerase, Chain A, domain 1"/>
    <property type="match status" value="2"/>
</dbReference>
<feature type="binding site" evidence="3">
    <location>
        <position position="13"/>
    </location>
    <ligand>
        <name>substrate</name>
    </ligand>
</feature>
<feature type="binding site" evidence="3">
    <location>
        <begin position="198"/>
        <end position="199"/>
    </location>
    <ligand>
        <name>substrate</name>
    </ligand>
</feature>
<name>A0AA48KMI8_9FLAO</name>
<comment type="subunit">
    <text evidence="3">Homodimer.</text>
</comment>
<evidence type="ECO:0000256" key="2">
    <source>
        <dbReference type="ARBA" id="ARBA00023235"/>
    </source>
</evidence>
<dbReference type="Proteomes" id="UP001330184">
    <property type="component" value="Chromosome"/>
</dbReference>
<comment type="similarity">
    <text evidence="1 3">Belongs to the diaminopimelate epimerase family.</text>
</comment>
<feature type="site" description="Could be important to modulate the pK values of the two catalytic cysteine residues" evidence="3">
    <location>
        <position position="138"/>
    </location>
</feature>
<dbReference type="Pfam" id="PF01678">
    <property type="entry name" value="DAP_epimerase"/>
    <property type="match status" value="2"/>
</dbReference>
<feature type="binding site" evidence="3">
    <location>
        <position position="65"/>
    </location>
    <ligand>
        <name>substrate</name>
    </ligand>
</feature>
<evidence type="ECO:0000313" key="6">
    <source>
        <dbReference type="Proteomes" id="UP001330184"/>
    </source>
</evidence>
<keyword evidence="3" id="KW-0963">Cytoplasm</keyword>
<evidence type="ECO:0000256" key="4">
    <source>
        <dbReference type="NCBIfam" id="TIGR00652"/>
    </source>
</evidence>
<dbReference type="GO" id="GO:0005829">
    <property type="term" value="C:cytosol"/>
    <property type="evidence" value="ECO:0007669"/>
    <property type="project" value="TreeGrafter"/>
</dbReference>
<feature type="active site" description="Proton acceptor" evidence="3">
    <location>
        <position position="197"/>
    </location>
</feature>
<sequence length="260" mass="29146">MELHFFKYQGTGNDFVIIDNRQHIFPKNDTKLISKLCDRRFGIGGDGLMLLENDNMSDFKMVYFNADGKEGSMCGNGGRCLVAFAHYLGIFKEETTFNAVDGLHFATISGKQVKLKMIDVDKIHQKPNHSFLDTGSPHHVQLVDELEKFDVPKEGKKLRYGIYGESGSNINFVEQKAEDAFRVRTYERGVEDETYSCGTGVTAAALTMFELGKTAAKQIHIETIGGDLIIYFEKHNGKYTNIFLEGPAEQVFKGTITCSI</sequence>
<evidence type="ECO:0000313" key="5">
    <source>
        <dbReference type="EMBL" id="BDW91175.1"/>
    </source>
</evidence>
<dbReference type="SUPFAM" id="SSF54506">
    <property type="entry name" value="Diaminopimelate epimerase-like"/>
    <property type="match status" value="2"/>
</dbReference>
<feature type="binding site" evidence="3">
    <location>
        <begin position="75"/>
        <end position="76"/>
    </location>
    <ligand>
        <name>substrate</name>
    </ligand>
</feature>
<comment type="subcellular location">
    <subcellularLocation>
        <location evidence="3">Cytoplasm</location>
    </subcellularLocation>
</comment>
<keyword evidence="6" id="KW-1185">Reference proteome</keyword>
<reference evidence="5 6" key="1">
    <citation type="submission" date="2023-01" db="EMBL/GenBank/DDBJ databases">
        <title>Complete genome sequence of Muricauda aquimarina strain IFOP_LL357.</title>
        <authorList>
            <person name="Gajardo G."/>
            <person name="Ueki S."/>
            <person name="Maruyama F."/>
        </authorList>
    </citation>
    <scope>NUCLEOTIDE SEQUENCE [LARGE SCALE GENOMIC DNA]</scope>
    <source>
        <strain evidence="5 6">IFOP_LL357</strain>
    </source>
</reference>
<dbReference type="GO" id="GO:0008837">
    <property type="term" value="F:diaminopimelate epimerase activity"/>
    <property type="evidence" value="ECO:0007669"/>
    <property type="project" value="UniProtKB-UniRule"/>
</dbReference>
<evidence type="ECO:0000256" key="3">
    <source>
        <dbReference type="HAMAP-Rule" id="MF_00197"/>
    </source>
</evidence>
<accession>A0AA48KMI8</accession>
<comment type="caution">
    <text evidence="3">Lacks conserved residue(s) required for the propagation of feature annotation.</text>
</comment>